<protein>
    <recommendedName>
        <fullName evidence="3">Protein kinase domain-containing protein</fullName>
    </recommendedName>
</protein>
<name>A0AAE0F293_9CHLO</name>
<evidence type="ECO:0008006" key="3">
    <source>
        <dbReference type="Google" id="ProtNLM"/>
    </source>
</evidence>
<dbReference type="EMBL" id="LGRX02027573">
    <property type="protein sequence ID" value="KAK3249128.1"/>
    <property type="molecule type" value="Genomic_DNA"/>
</dbReference>
<keyword evidence="2" id="KW-1185">Reference proteome</keyword>
<evidence type="ECO:0000313" key="1">
    <source>
        <dbReference type="EMBL" id="KAK3249128.1"/>
    </source>
</evidence>
<organism evidence="1 2">
    <name type="scientific">Cymbomonas tetramitiformis</name>
    <dbReference type="NCBI Taxonomy" id="36881"/>
    <lineage>
        <taxon>Eukaryota</taxon>
        <taxon>Viridiplantae</taxon>
        <taxon>Chlorophyta</taxon>
        <taxon>Pyramimonadophyceae</taxon>
        <taxon>Pyramimonadales</taxon>
        <taxon>Pyramimonadaceae</taxon>
        <taxon>Cymbomonas</taxon>
    </lineage>
</organism>
<reference evidence="1 2" key="1">
    <citation type="journal article" date="2015" name="Genome Biol. Evol.">
        <title>Comparative Genomics of a Bacterivorous Green Alga Reveals Evolutionary Causalities and Consequences of Phago-Mixotrophic Mode of Nutrition.</title>
        <authorList>
            <person name="Burns J.A."/>
            <person name="Paasch A."/>
            <person name="Narechania A."/>
            <person name="Kim E."/>
        </authorList>
    </citation>
    <scope>NUCLEOTIDE SEQUENCE [LARGE SCALE GENOMIC DNA]</scope>
    <source>
        <strain evidence="1 2">PLY_AMNH</strain>
    </source>
</reference>
<evidence type="ECO:0000313" key="2">
    <source>
        <dbReference type="Proteomes" id="UP001190700"/>
    </source>
</evidence>
<sequence>MDTVERHADNRNKLLRMVSREIRLIPSNDDDAVVPHAGLYRSDDDCGRLSSERRCTFYEMCALNTLTEREHHVIWGAQIMQDAVCSLNVVVKSLHAICDESTLAYFHIAKTAIRKMAHLKKKKQLYNVDFKWENCGLFRTKDGIDLKMLDTAGIVHRCTQGKTGTTYPAGFWHRNMARNPETVSDEDAMLWCIGVSLLQLSNPAKYGAIASAFSHRNNVFKNVRLTESILRKLVDPIQSTIHDKVLFSLATQCMRISKSKPIKSVCALERRVNKLELLLNIQSNSGRKRLEVYATTHVKQSHARLAT</sequence>
<accession>A0AAE0F293</accession>
<comment type="caution">
    <text evidence="1">The sequence shown here is derived from an EMBL/GenBank/DDBJ whole genome shotgun (WGS) entry which is preliminary data.</text>
</comment>
<gene>
    <name evidence="1" type="ORF">CYMTET_41391</name>
</gene>
<proteinExistence type="predicted"/>
<dbReference type="AlphaFoldDB" id="A0AAE0F293"/>
<dbReference type="Proteomes" id="UP001190700">
    <property type="component" value="Unassembled WGS sequence"/>
</dbReference>